<dbReference type="AlphaFoldDB" id="A0A0E9VBS7"/>
<accession>A0A0E9VBS7</accession>
<name>A0A0E9VBS7_ANGAN</name>
<organism evidence="1">
    <name type="scientific">Anguilla anguilla</name>
    <name type="common">European freshwater eel</name>
    <name type="synonym">Muraena anguilla</name>
    <dbReference type="NCBI Taxonomy" id="7936"/>
    <lineage>
        <taxon>Eukaryota</taxon>
        <taxon>Metazoa</taxon>
        <taxon>Chordata</taxon>
        <taxon>Craniata</taxon>
        <taxon>Vertebrata</taxon>
        <taxon>Euteleostomi</taxon>
        <taxon>Actinopterygii</taxon>
        <taxon>Neopterygii</taxon>
        <taxon>Teleostei</taxon>
        <taxon>Anguilliformes</taxon>
        <taxon>Anguillidae</taxon>
        <taxon>Anguilla</taxon>
    </lineage>
</organism>
<dbReference type="EMBL" id="GBXM01033111">
    <property type="protein sequence ID" value="JAH75466.1"/>
    <property type="molecule type" value="Transcribed_RNA"/>
</dbReference>
<reference evidence="1" key="2">
    <citation type="journal article" date="2015" name="Fish Shellfish Immunol.">
        <title>Early steps in the European eel (Anguilla anguilla)-Vibrio vulnificus interaction in the gills: Role of the RtxA13 toxin.</title>
        <authorList>
            <person name="Callol A."/>
            <person name="Pajuelo D."/>
            <person name="Ebbesson L."/>
            <person name="Teles M."/>
            <person name="MacKenzie S."/>
            <person name="Amaro C."/>
        </authorList>
    </citation>
    <scope>NUCLEOTIDE SEQUENCE</scope>
</reference>
<sequence length="36" mass="4035">MWAPGASFGGANMGAWCIMWTRLCSLNSRNQLHRIP</sequence>
<protein>
    <submittedName>
        <fullName evidence="1">Uncharacterized protein</fullName>
    </submittedName>
</protein>
<proteinExistence type="predicted"/>
<reference evidence="1" key="1">
    <citation type="submission" date="2014-11" db="EMBL/GenBank/DDBJ databases">
        <authorList>
            <person name="Amaro Gonzalez C."/>
        </authorList>
    </citation>
    <scope>NUCLEOTIDE SEQUENCE</scope>
</reference>
<evidence type="ECO:0000313" key="1">
    <source>
        <dbReference type="EMBL" id="JAH75466.1"/>
    </source>
</evidence>